<dbReference type="EMBL" id="UZAM01007043">
    <property type="protein sequence ID" value="VDO96190.1"/>
    <property type="molecule type" value="Genomic_DNA"/>
</dbReference>
<protein>
    <submittedName>
        <fullName evidence="4">PKHA7</fullName>
    </submittedName>
</protein>
<dbReference type="OrthoDB" id="5864875at2759"/>
<reference evidence="2 3" key="2">
    <citation type="submission" date="2018-11" db="EMBL/GenBank/DDBJ databases">
        <authorList>
            <consortium name="Pathogen Informatics"/>
        </authorList>
    </citation>
    <scope>NUCLEOTIDE SEQUENCE [LARGE SCALE GENOMIC DNA]</scope>
</reference>
<organism evidence="4">
    <name type="scientific">Soboliphyme baturini</name>
    <dbReference type="NCBI Taxonomy" id="241478"/>
    <lineage>
        <taxon>Eukaryota</taxon>
        <taxon>Metazoa</taxon>
        <taxon>Ecdysozoa</taxon>
        <taxon>Nematoda</taxon>
        <taxon>Enoplea</taxon>
        <taxon>Dorylaimia</taxon>
        <taxon>Dioctophymatida</taxon>
        <taxon>Dioctophymatoidea</taxon>
        <taxon>Soboliphymatidae</taxon>
        <taxon>Soboliphyme</taxon>
    </lineage>
</organism>
<proteinExistence type="predicted"/>
<dbReference type="Proteomes" id="UP000270296">
    <property type="component" value="Unassembled WGS sequence"/>
</dbReference>
<sequence>MATCRLSKRCSQVEREEEHYRLHVIDPKVDSLTTPNHLSQTLPAEFRRRNRTPDFPSSHSKQSFLKLDPLERPQRQKLRSVEVRPITPRDYLSESLERHRAISQSPLRDRLKVAEKSVNERWEKPARPERPVSDSMHPPLSMSDR</sequence>
<gene>
    <name evidence="2" type="ORF">SBAD_LOCUS2006</name>
</gene>
<evidence type="ECO:0000313" key="4">
    <source>
        <dbReference type="WBParaSite" id="SBAD_0000210601-mRNA-1"/>
    </source>
</evidence>
<feature type="compositionally biased region" description="Polar residues" evidence="1">
    <location>
        <begin position="32"/>
        <end position="42"/>
    </location>
</feature>
<accession>A0A183IEG2</accession>
<evidence type="ECO:0000313" key="2">
    <source>
        <dbReference type="EMBL" id="VDO96190.1"/>
    </source>
</evidence>
<feature type="compositionally biased region" description="Basic and acidic residues" evidence="1">
    <location>
        <begin position="107"/>
        <end position="132"/>
    </location>
</feature>
<dbReference type="AlphaFoldDB" id="A0A183IEG2"/>
<evidence type="ECO:0000256" key="1">
    <source>
        <dbReference type="SAM" id="MobiDB-lite"/>
    </source>
</evidence>
<evidence type="ECO:0000313" key="3">
    <source>
        <dbReference type="Proteomes" id="UP000270296"/>
    </source>
</evidence>
<keyword evidence="3" id="KW-1185">Reference proteome</keyword>
<dbReference type="WBParaSite" id="SBAD_0000210601-mRNA-1">
    <property type="protein sequence ID" value="SBAD_0000210601-mRNA-1"/>
    <property type="gene ID" value="SBAD_0000210601"/>
</dbReference>
<reference evidence="4" key="1">
    <citation type="submission" date="2016-06" db="UniProtKB">
        <authorList>
            <consortium name="WormBaseParasite"/>
        </authorList>
    </citation>
    <scope>IDENTIFICATION</scope>
</reference>
<feature type="region of interest" description="Disordered" evidence="1">
    <location>
        <begin position="32"/>
        <end position="145"/>
    </location>
</feature>
<name>A0A183IEG2_9BILA</name>
<feature type="compositionally biased region" description="Basic and acidic residues" evidence="1">
    <location>
        <begin position="91"/>
        <end position="100"/>
    </location>
</feature>
<feature type="compositionally biased region" description="Basic and acidic residues" evidence="1">
    <location>
        <begin position="68"/>
        <end position="82"/>
    </location>
</feature>